<name>A0A7W3WJP5_9ACTN</name>
<dbReference type="Gene3D" id="3.40.50.720">
    <property type="entry name" value="NAD(P)-binding Rossmann-like Domain"/>
    <property type="match status" value="1"/>
</dbReference>
<evidence type="ECO:0000313" key="3">
    <source>
        <dbReference type="Proteomes" id="UP000525686"/>
    </source>
</evidence>
<sequence length="440" mass="45088">MHPMIKPALRRGWRDRATVQYGVAPAHAIQLGPVDTATGSFLDLLDGTRSVPQLAEAAQSLGLGAARVGPLLDRLLAAGVLDDSTADRSTAAHVGERLRPDLASLSVVYAAPGEALRRLAARRAARVEVRGGGRVGSVLAALLSAAGVGRVEARDGGCVSLADCAPGGVSQEWAGERRLSALRRVINKATPWARVPRPRCPAPGELWPEVDQAAAEAVGAASGDGPSPAVAAPVAPPGGGRRSPAPAVERPAPTVDRPAPTVDRSAAGPRPGGAQTAGPGADLVVFAPRDGLAAYAPDPEAARELMESGRAHLYTGVVEGTGFVGPLVRPGAGACAGCMMLGRAEREPTWPLVVGQWRNARARGVPACDVALASVVAGAAAALVLRHVEGEATAGVGLRECYVLPELRKEAEPLPAWSECPCGAALRTEATGPQQWKRQG</sequence>
<keyword evidence="2" id="KW-0808">Transferase</keyword>
<dbReference type="InterPro" id="IPR035985">
    <property type="entry name" value="Ubiquitin-activating_enz"/>
</dbReference>
<dbReference type="EMBL" id="JABJWZ010000060">
    <property type="protein sequence ID" value="MBB1253579.1"/>
    <property type="molecule type" value="Genomic_DNA"/>
</dbReference>
<evidence type="ECO:0000313" key="2">
    <source>
        <dbReference type="EMBL" id="MBB1253579.1"/>
    </source>
</evidence>
<protein>
    <submittedName>
        <fullName evidence="2">ThiF family adenylyltransferase</fullName>
    </submittedName>
</protein>
<dbReference type="AlphaFoldDB" id="A0A7W3WJP5"/>
<keyword evidence="2" id="KW-0548">Nucleotidyltransferase</keyword>
<dbReference type="Proteomes" id="UP000525686">
    <property type="component" value="Unassembled WGS sequence"/>
</dbReference>
<organism evidence="2 3">
    <name type="scientific">Streptomyces alkaliterrae</name>
    <dbReference type="NCBI Taxonomy" id="2213162"/>
    <lineage>
        <taxon>Bacteria</taxon>
        <taxon>Bacillati</taxon>
        <taxon>Actinomycetota</taxon>
        <taxon>Actinomycetes</taxon>
        <taxon>Kitasatosporales</taxon>
        <taxon>Streptomycetaceae</taxon>
        <taxon>Streptomyces</taxon>
    </lineage>
</organism>
<gene>
    <name evidence="2" type="ORF">H3146_09380</name>
</gene>
<accession>A0A7W3WJP5</accession>
<reference evidence="3" key="1">
    <citation type="submission" date="2020-05" db="EMBL/GenBank/DDBJ databases">
        <title>Classification of alakaliphilic streptomycetes isolated from an alkaline soil next to Lonar Crater, India and a proposal for the recognition of Streptomyces alkaliterrae sp. nov.</title>
        <authorList>
            <person name="Golinska P."/>
        </authorList>
    </citation>
    <scope>NUCLEOTIDE SEQUENCE [LARGE SCALE GENOMIC DNA]</scope>
    <source>
        <strain evidence="3">OF3</strain>
    </source>
</reference>
<dbReference type="SUPFAM" id="SSF69572">
    <property type="entry name" value="Activating enzymes of the ubiquitin-like proteins"/>
    <property type="match status" value="1"/>
</dbReference>
<feature type="compositionally biased region" description="Low complexity" evidence="1">
    <location>
        <begin position="215"/>
        <end position="233"/>
    </location>
</feature>
<evidence type="ECO:0000256" key="1">
    <source>
        <dbReference type="SAM" id="MobiDB-lite"/>
    </source>
</evidence>
<comment type="caution">
    <text evidence="2">The sequence shown here is derived from an EMBL/GenBank/DDBJ whole genome shotgun (WGS) entry which is preliminary data.</text>
</comment>
<feature type="region of interest" description="Disordered" evidence="1">
    <location>
        <begin position="215"/>
        <end position="281"/>
    </location>
</feature>
<dbReference type="GO" id="GO:0008641">
    <property type="term" value="F:ubiquitin-like modifier activating enzyme activity"/>
    <property type="evidence" value="ECO:0007669"/>
    <property type="project" value="InterPro"/>
</dbReference>
<proteinExistence type="predicted"/>
<dbReference type="GO" id="GO:0016779">
    <property type="term" value="F:nucleotidyltransferase activity"/>
    <property type="evidence" value="ECO:0007669"/>
    <property type="project" value="UniProtKB-KW"/>
</dbReference>